<dbReference type="SUPFAM" id="SSF48452">
    <property type="entry name" value="TPR-like"/>
    <property type="match status" value="1"/>
</dbReference>
<dbReference type="Proteomes" id="UP000232688">
    <property type="component" value="Unassembled WGS sequence"/>
</dbReference>
<name>A0A2N0QIA2_9GLOM</name>
<proteinExistence type="predicted"/>
<dbReference type="Gene3D" id="1.25.40.10">
    <property type="entry name" value="Tetratricopeptide repeat domain"/>
    <property type="match status" value="1"/>
</dbReference>
<dbReference type="AlphaFoldDB" id="A0A2N0QIA2"/>
<dbReference type="EMBL" id="LLXH01009054">
    <property type="protein sequence ID" value="PKC50786.1"/>
    <property type="molecule type" value="Genomic_DNA"/>
</dbReference>
<protein>
    <submittedName>
        <fullName evidence="1">Uncharacterized protein</fullName>
    </submittedName>
</protein>
<organism evidence="1 2">
    <name type="scientific">Rhizophagus irregularis</name>
    <dbReference type="NCBI Taxonomy" id="588596"/>
    <lineage>
        <taxon>Eukaryota</taxon>
        <taxon>Fungi</taxon>
        <taxon>Fungi incertae sedis</taxon>
        <taxon>Mucoromycota</taxon>
        <taxon>Glomeromycotina</taxon>
        <taxon>Glomeromycetes</taxon>
        <taxon>Glomerales</taxon>
        <taxon>Glomeraceae</taxon>
        <taxon>Rhizophagus</taxon>
    </lineage>
</organism>
<comment type="caution">
    <text evidence="1">The sequence shown here is derived from an EMBL/GenBank/DDBJ whole genome shotgun (WGS) entry which is preliminary data.</text>
</comment>
<accession>A0A2N0QIA2</accession>
<reference evidence="1 2" key="1">
    <citation type="submission" date="2017-10" db="EMBL/GenBank/DDBJ databases">
        <title>Extensive intraspecific genome diversity in a model arbuscular mycorrhizal fungus.</title>
        <authorList>
            <person name="Chen E.C.H."/>
            <person name="Morin E."/>
            <person name="Baudet D."/>
            <person name="Noel J."/>
            <person name="Ndikumana S."/>
            <person name="Charron P."/>
            <person name="St-Onge C."/>
            <person name="Giorgi J."/>
            <person name="Grigoriev I.V."/>
            <person name="Roux C."/>
            <person name="Martin F.M."/>
            <person name="Corradi N."/>
        </authorList>
    </citation>
    <scope>NUCLEOTIDE SEQUENCE [LARGE SCALE GENOMIC DNA]</scope>
    <source>
        <strain evidence="1 2">A1</strain>
    </source>
</reference>
<dbReference type="InterPro" id="IPR011990">
    <property type="entry name" value="TPR-like_helical_dom_sf"/>
</dbReference>
<dbReference type="VEuPathDB" id="FungiDB:RhiirA1_485351"/>
<evidence type="ECO:0000313" key="1">
    <source>
        <dbReference type="EMBL" id="PKC50786.1"/>
    </source>
</evidence>
<reference evidence="1 2" key="2">
    <citation type="submission" date="2017-10" db="EMBL/GenBank/DDBJ databases">
        <title>Genome analyses suggest a sexual origin of heterokaryosis in a supposedly ancient asexual fungus.</title>
        <authorList>
            <person name="Corradi N."/>
            <person name="Sedzielewska K."/>
            <person name="Noel J."/>
            <person name="Charron P."/>
            <person name="Farinelli L."/>
            <person name="Marton T."/>
            <person name="Kruger M."/>
            <person name="Pelin A."/>
            <person name="Brachmann A."/>
            <person name="Corradi N."/>
        </authorList>
    </citation>
    <scope>NUCLEOTIDE SEQUENCE [LARGE SCALE GENOMIC DNA]</scope>
    <source>
        <strain evidence="1 2">A1</strain>
    </source>
</reference>
<gene>
    <name evidence="1" type="ORF">RhiirA1_485351</name>
</gene>
<sequence length="116" mass="13833">MYFSTSCLSYSWRIFFRQNKYCEAKESIKKSLEYKAKINNLYILLGNSYLLRNYHNYGDDYTEAIENYNIALRNDPNNYLCLKNCAYSYEKKGDYINTLNLLDKLLNINKEDSLVL</sequence>
<feature type="non-terminal residue" evidence="1">
    <location>
        <position position="116"/>
    </location>
</feature>
<evidence type="ECO:0000313" key="2">
    <source>
        <dbReference type="Proteomes" id="UP000232688"/>
    </source>
</evidence>